<proteinExistence type="predicted"/>
<keyword evidence="2" id="KW-1185">Reference proteome</keyword>
<dbReference type="RefSeq" id="WP_062076221.1">
    <property type="nucleotide sequence ID" value="NZ_BBRC01000021.1"/>
</dbReference>
<dbReference type="AlphaFoldDB" id="A0A7Y9ZE63"/>
<gene>
    <name evidence="1" type="ORF">BKA03_001860</name>
</gene>
<evidence type="ECO:0000313" key="2">
    <source>
        <dbReference type="Proteomes" id="UP000547973"/>
    </source>
</evidence>
<evidence type="ECO:0000313" key="1">
    <source>
        <dbReference type="EMBL" id="NYI41741.1"/>
    </source>
</evidence>
<sequence>MSDDFPSTSAATAALLTPIPNGKVLAALFGVNGIKGRVLENSAGTLAVLDDPSDRALHAAAAIISNFAKDAPLVALVRRDGQITAWRYLAGERGDTQAPGLILNEAPGVVSTIMSGAQTIDDVAATHPDKVFDAHMGRFAAFRLLRASAKLAKRQRP</sequence>
<reference evidence="1 2" key="1">
    <citation type="submission" date="2020-07" db="EMBL/GenBank/DDBJ databases">
        <title>Sequencing the genomes of 1000 actinobacteria strains.</title>
        <authorList>
            <person name="Klenk H.-P."/>
        </authorList>
    </citation>
    <scope>NUCLEOTIDE SEQUENCE [LARGE SCALE GENOMIC DNA]</scope>
    <source>
        <strain evidence="1 2">DSM 19970</strain>
    </source>
</reference>
<protein>
    <submittedName>
        <fullName evidence="1">Uncharacterized protein</fullName>
    </submittedName>
</protein>
<dbReference type="Proteomes" id="UP000547973">
    <property type="component" value="Unassembled WGS sequence"/>
</dbReference>
<dbReference type="OrthoDB" id="5144343at2"/>
<organism evidence="1 2">
    <name type="scientific">Demequina lutea</name>
    <dbReference type="NCBI Taxonomy" id="431489"/>
    <lineage>
        <taxon>Bacteria</taxon>
        <taxon>Bacillati</taxon>
        <taxon>Actinomycetota</taxon>
        <taxon>Actinomycetes</taxon>
        <taxon>Micrococcales</taxon>
        <taxon>Demequinaceae</taxon>
        <taxon>Demequina</taxon>
    </lineage>
</organism>
<accession>A0A7Y9ZE63</accession>
<name>A0A7Y9ZE63_9MICO</name>
<comment type="caution">
    <text evidence="1">The sequence shown here is derived from an EMBL/GenBank/DDBJ whole genome shotgun (WGS) entry which is preliminary data.</text>
</comment>
<dbReference type="EMBL" id="JACBZO010000001">
    <property type="protein sequence ID" value="NYI41741.1"/>
    <property type="molecule type" value="Genomic_DNA"/>
</dbReference>